<comment type="caution">
    <text evidence="1">The sequence shown here is derived from an EMBL/GenBank/DDBJ whole genome shotgun (WGS) entry which is preliminary data.</text>
</comment>
<reference evidence="1" key="1">
    <citation type="journal article" date="2012" name="J. Bacteriol.">
        <title>Genome sequences of type strains of seven species of the marine bacterium Pseudoalteromonas.</title>
        <authorList>
            <person name="Xie B.B."/>
            <person name="Shu Y.L."/>
            <person name="Qin Q.L."/>
            <person name="Rong J.C."/>
            <person name="Zhang X.Y."/>
            <person name="Chen X.L."/>
            <person name="Shi M."/>
            <person name="He H.L."/>
            <person name="Zhou B.C."/>
            <person name="Zhang Y.Z."/>
        </authorList>
    </citation>
    <scope>NUCLEOTIDE SEQUENCE</scope>
    <source>
        <strain evidence="1">DSM 8771</strain>
    </source>
</reference>
<evidence type="ECO:0000313" key="2">
    <source>
        <dbReference type="Proteomes" id="UP000016487"/>
    </source>
</evidence>
<sequence length="171" mass="19433">MGVTKNNGSQIPKPCINGTPPILDSYIELVGGRACGLRHHWSEQNTISAQLNKQSTACLDTDDDCEDEFVQLLFTCCESSLKHYRPSIRHEFFTYVLQNKSVLRSLYTYLRCNDVSAEHYETILENAKLMLQKNIVQPSSALTLYLRSMINHAIYGLAREALSSAYEEEHL</sequence>
<dbReference type="AlphaFoldDB" id="A0AAD4FS48"/>
<reference evidence="1" key="2">
    <citation type="submission" date="2015-03" db="EMBL/GenBank/DDBJ databases">
        <title>Genome sequence of Pseudoalteromonas citrea.</title>
        <authorList>
            <person name="Xie B.-B."/>
            <person name="Rong J.-C."/>
            <person name="Qin Q.-L."/>
            <person name="Zhang Y.-Z."/>
        </authorList>
    </citation>
    <scope>NUCLEOTIDE SEQUENCE</scope>
    <source>
        <strain evidence="1">DSM 8771</strain>
    </source>
</reference>
<gene>
    <name evidence="1" type="ORF">PCIT_a4132</name>
</gene>
<dbReference type="EMBL" id="AHBZ03000016">
    <property type="protein sequence ID" value="KAF7771531.1"/>
    <property type="molecule type" value="Genomic_DNA"/>
</dbReference>
<dbReference type="Proteomes" id="UP000016487">
    <property type="component" value="Unassembled WGS sequence"/>
</dbReference>
<accession>A0AAD4FS48</accession>
<protein>
    <submittedName>
        <fullName evidence="1">Uncharacterized protein</fullName>
    </submittedName>
</protein>
<proteinExistence type="predicted"/>
<name>A0AAD4FS48_9GAMM</name>
<dbReference type="RefSeq" id="WP_010362916.1">
    <property type="nucleotide sequence ID" value="NZ_AHBZ03000016.1"/>
</dbReference>
<organism evidence="1 2">
    <name type="scientific">Pseudoalteromonas citrea</name>
    <dbReference type="NCBI Taxonomy" id="43655"/>
    <lineage>
        <taxon>Bacteria</taxon>
        <taxon>Pseudomonadati</taxon>
        <taxon>Pseudomonadota</taxon>
        <taxon>Gammaproteobacteria</taxon>
        <taxon>Alteromonadales</taxon>
        <taxon>Pseudoalteromonadaceae</taxon>
        <taxon>Pseudoalteromonas</taxon>
    </lineage>
</organism>
<evidence type="ECO:0000313" key="1">
    <source>
        <dbReference type="EMBL" id="KAF7771531.1"/>
    </source>
</evidence>